<feature type="domain" description="PAS" evidence="1">
    <location>
        <begin position="304"/>
        <end position="399"/>
    </location>
</feature>
<keyword evidence="3" id="KW-1185">Reference proteome</keyword>
<dbReference type="EMBL" id="CAKOGP040001958">
    <property type="protein sequence ID" value="CAJ1957861.1"/>
    <property type="molecule type" value="Genomic_DNA"/>
</dbReference>
<accession>A0AAD2JJX8</accession>
<dbReference type="CDD" id="cd00130">
    <property type="entry name" value="PAS"/>
    <property type="match status" value="1"/>
</dbReference>
<evidence type="ECO:0000259" key="1">
    <source>
        <dbReference type="Pfam" id="PF13426"/>
    </source>
</evidence>
<sequence>MLSKTNLVSNSLRRRFLQIRSGSSRTAMLSWYPHESNGDDFDGFTKEQIQETMLMMLQKPETSTGFVPSAEMHLSNTRSIIADDENKMDDFDGFTKEQIQEAMLMMLQKPETLTGFVPSAEMLSSNNDNAIPDEESNIDFGFTKEQIQEASMLLMLQKPETSTGFVPSAEMLSSNNDNAIPDEESNIDFGFTKEQIQEASMLLILQKPETSTGFVPSAEMLSCNASNATGDVDIATANQTTSDLLAMLSLASSPESAIGVNHCSEYLNAEMKKQMSTQYENSLPKTLSEALSDPRPIVVTSAASPFEVVDVNEAWVGLCGFSREEAKNRNLGQLLNGPETDVSLAREMVANLRREHYSRAILSNYTKTGRRFENRVQVGTLSSDNGESIEYFVGLLEEIPQAQQSM</sequence>
<protein>
    <recommendedName>
        <fullName evidence="1">PAS domain-containing protein</fullName>
    </recommendedName>
</protein>
<evidence type="ECO:0000313" key="3">
    <source>
        <dbReference type="Proteomes" id="UP001295423"/>
    </source>
</evidence>
<dbReference type="InterPro" id="IPR035965">
    <property type="entry name" value="PAS-like_dom_sf"/>
</dbReference>
<reference evidence="2" key="1">
    <citation type="submission" date="2023-08" db="EMBL/GenBank/DDBJ databases">
        <authorList>
            <person name="Audoor S."/>
            <person name="Bilcke G."/>
        </authorList>
    </citation>
    <scope>NUCLEOTIDE SEQUENCE</scope>
</reference>
<proteinExistence type="predicted"/>
<comment type="caution">
    <text evidence="2">The sequence shown here is derived from an EMBL/GenBank/DDBJ whole genome shotgun (WGS) entry which is preliminary data.</text>
</comment>
<dbReference type="Proteomes" id="UP001295423">
    <property type="component" value="Unassembled WGS sequence"/>
</dbReference>
<gene>
    <name evidence="2" type="ORF">CYCCA115_LOCUS16912</name>
</gene>
<dbReference type="Gene3D" id="3.30.450.20">
    <property type="entry name" value="PAS domain"/>
    <property type="match status" value="1"/>
</dbReference>
<dbReference type="SUPFAM" id="SSF55785">
    <property type="entry name" value="PYP-like sensor domain (PAS domain)"/>
    <property type="match status" value="1"/>
</dbReference>
<name>A0AAD2JJX8_9STRA</name>
<dbReference type="Pfam" id="PF13426">
    <property type="entry name" value="PAS_9"/>
    <property type="match status" value="1"/>
</dbReference>
<dbReference type="NCBIfam" id="TIGR00229">
    <property type="entry name" value="sensory_box"/>
    <property type="match status" value="1"/>
</dbReference>
<dbReference type="InterPro" id="IPR000014">
    <property type="entry name" value="PAS"/>
</dbReference>
<dbReference type="AlphaFoldDB" id="A0AAD2JJX8"/>
<organism evidence="2 3">
    <name type="scientific">Cylindrotheca closterium</name>
    <dbReference type="NCBI Taxonomy" id="2856"/>
    <lineage>
        <taxon>Eukaryota</taxon>
        <taxon>Sar</taxon>
        <taxon>Stramenopiles</taxon>
        <taxon>Ochrophyta</taxon>
        <taxon>Bacillariophyta</taxon>
        <taxon>Bacillariophyceae</taxon>
        <taxon>Bacillariophycidae</taxon>
        <taxon>Bacillariales</taxon>
        <taxon>Bacillariaceae</taxon>
        <taxon>Cylindrotheca</taxon>
    </lineage>
</organism>
<evidence type="ECO:0000313" key="2">
    <source>
        <dbReference type="EMBL" id="CAJ1957861.1"/>
    </source>
</evidence>